<comment type="caution">
    <text evidence="1">The sequence shown here is derived from an EMBL/GenBank/DDBJ whole genome shotgun (WGS) entry which is preliminary data.</text>
</comment>
<name>A0AAN8MCC9_9TELE</name>
<keyword evidence="2" id="KW-1185">Reference proteome</keyword>
<dbReference type="EMBL" id="JAGTTL010000004">
    <property type="protein sequence ID" value="KAK6323096.1"/>
    <property type="molecule type" value="Genomic_DNA"/>
</dbReference>
<dbReference type="InterPro" id="IPR011604">
    <property type="entry name" value="PDDEXK-like_dom_sf"/>
</dbReference>
<proteinExistence type="predicted"/>
<accession>A0AAN8MCC9</accession>
<evidence type="ECO:0000313" key="1">
    <source>
        <dbReference type="EMBL" id="KAK6323096.1"/>
    </source>
</evidence>
<gene>
    <name evidence="1" type="ORF">J4Q44_G00054350</name>
</gene>
<protein>
    <submittedName>
        <fullName evidence="1">Uncharacterized protein</fullName>
    </submittedName>
</protein>
<reference evidence="1 2" key="1">
    <citation type="submission" date="2021-04" db="EMBL/GenBank/DDBJ databases">
        <authorList>
            <person name="De Guttry C."/>
            <person name="Zahm M."/>
            <person name="Klopp C."/>
            <person name="Cabau C."/>
            <person name="Louis A."/>
            <person name="Berthelot C."/>
            <person name="Parey E."/>
            <person name="Roest Crollius H."/>
            <person name="Montfort J."/>
            <person name="Robinson-Rechavi M."/>
            <person name="Bucao C."/>
            <person name="Bouchez O."/>
            <person name="Gislard M."/>
            <person name="Lluch J."/>
            <person name="Milhes M."/>
            <person name="Lampietro C."/>
            <person name="Lopez Roques C."/>
            <person name="Donnadieu C."/>
            <person name="Braasch I."/>
            <person name="Desvignes T."/>
            <person name="Postlethwait J."/>
            <person name="Bobe J."/>
            <person name="Wedekind C."/>
            <person name="Guiguen Y."/>
        </authorList>
    </citation>
    <scope>NUCLEOTIDE SEQUENCE [LARGE SCALE GENOMIC DNA]</scope>
    <source>
        <strain evidence="1">Cs_M1</strain>
        <tissue evidence="1">Blood</tissue>
    </source>
</reference>
<dbReference type="PANTHER" id="PTHR47526">
    <property type="entry name" value="ATP-DEPENDENT DNA HELICASE"/>
    <property type="match status" value="1"/>
</dbReference>
<dbReference type="Proteomes" id="UP001356427">
    <property type="component" value="Unassembled WGS sequence"/>
</dbReference>
<sequence>MTTSSLYPTRTIICKVRQSSSEFQTQIQPQRPGRFSNASQRRAPIGRWVNTKIQIIKEIEFYSEKVQNQGSDKERRTILKASTSQEKQLLQTLSATKELPFGLSTFKDHADVFTPKPWFNNLHCFTDEQVSQVEEETKDQAACKAWHQHRAGRITGSSANRVIHTSLEEPSQALIKVDQLTTNSKHHAFYGARTMRWMYKYALGLSTALSQTSTKILVSDQVYKKHINLKVEKAGFRILKTLAFLVMDTYHVSAVAKE</sequence>
<evidence type="ECO:0000313" key="2">
    <source>
        <dbReference type="Proteomes" id="UP001356427"/>
    </source>
</evidence>
<dbReference type="Gene3D" id="3.90.320.10">
    <property type="match status" value="1"/>
</dbReference>
<organism evidence="1 2">
    <name type="scientific">Coregonus suidteri</name>
    <dbReference type="NCBI Taxonomy" id="861788"/>
    <lineage>
        <taxon>Eukaryota</taxon>
        <taxon>Metazoa</taxon>
        <taxon>Chordata</taxon>
        <taxon>Craniata</taxon>
        <taxon>Vertebrata</taxon>
        <taxon>Euteleostomi</taxon>
        <taxon>Actinopterygii</taxon>
        <taxon>Neopterygii</taxon>
        <taxon>Teleostei</taxon>
        <taxon>Protacanthopterygii</taxon>
        <taxon>Salmoniformes</taxon>
        <taxon>Salmonidae</taxon>
        <taxon>Coregoninae</taxon>
        <taxon>Coregonus</taxon>
    </lineage>
</organism>
<dbReference type="AlphaFoldDB" id="A0AAN8MCC9"/>
<dbReference type="PANTHER" id="PTHR47526:SF3">
    <property type="entry name" value="PHD-TYPE DOMAIN-CONTAINING PROTEIN"/>
    <property type="match status" value="1"/>
</dbReference>